<accession>A0A5R9A2H9</accession>
<organism evidence="3 4">
    <name type="scientific">Nesterenkonia sphaerica</name>
    <dbReference type="NCBI Taxonomy" id="1804988"/>
    <lineage>
        <taxon>Bacteria</taxon>
        <taxon>Bacillati</taxon>
        <taxon>Actinomycetota</taxon>
        <taxon>Actinomycetes</taxon>
        <taxon>Micrococcales</taxon>
        <taxon>Micrococcaceae</taxon>
        <taxon>Nesterenkonia</taxon>
    </lineage>
</organism>
<keyword evidence="4" id="KW-1185">Reference proteome</keyword>
<dbReference type="AlphaFoldDB" id="A0A5R9A2H9"/>
<dbReference type="NCBIfam" id="TIGR02605">
    <property type="entry name" value="CxxC_CxxC_SSSS"/>
    <property type="match status" value="1"/>
</dbReference>
<feature type="domain" description="Putative regulatory protein FmdB zinc ribbon" evidence="2">
    <location>
        <begin position="1"/>
        <end position="41"/>
    </location>
</feature>
<evidence type="ECO:0000259" key="2">
    <source>
        <dbReference type="SMART" id="SM00834"/>
    </source>
</evidence>
<proteinExistence type="predicted"/>
<feature type="region of interest" description="Disordered" evidence="1">
    <location>
        <begin position="61"/>
        <end position="109"/>
    </location>
</feature>
<dbReference type="OrthoDB" id="9792898at2"/>
<evidence type="ECO:0000313" key="4">
    <source>
        <dbReference type="Proteomes" id="UP000306544"/>
    </source>
</evidence>
<dbReference type="Pfam" id="PF09723">
    <property type="entry name" value="Zn_ribbon_8"/>
    <property type="match status" value="1"/>
</dbReference>
<sequence>MPTYMYRCSECDEFDVVQPMSASTTTHQCPACGKSARRVFTAPALSTTSGAVTRATDIAAASSEAPQVVRSIPSGTTPPRNPRWSPFTGASPVPAKRRTPGPYQPLPKL</sequence>
<dbReference type="SMART" id="SM00834">
    <property type="entry name" value="CxxC_CXXC_SSSS"/>
    <property type="match status" value="1"/>
</dbReference>
<evidence type="ECO:0000313" key="3">
    <source>
        <dbReference type="EMBL" id="TLP72883.1"/>
    </source>
</evidence>
<protein>
    <submittedName>
        <fullName evidence="3">Zinc ribbon domain-containing protein</fullName>
    </submittedName>
</protein>
<evidence type="ECO:0000256" key="1">
    <source>
        <dbReference type="SAM" id="MobiDB-lite"/>
    </source>
</evidence>
<name>A0A5R9A2H9_9MICC</name>
<dbReference type="Proteomes" id="UP000306544">
    <property type="component" value="Unassembled WGS sequence"/>
</dbReference>
<dbReference type="InterPro" id="IPR013429">
    <property type="entry name" value="Regulatory_FmdB_Zinc_ribbon"/>
</dbReference>
<dbReference type="EMBL" id="VAWA01000018">
    <property type="protein sequence ID" value="TLP72883.1"/>
    <property type="molecule type" value="Genomic_DNA"/>
</dbReference>
<reference evidence="3 4" key="1">
    <citation type="submission" date="2019-05" db="EMBL/GenBank/DDBJ databases">
        <title>Nesterenkonia sp. GY239, isolated from the Southern Atlantic Ocean.</title>
        <authorList>
            <person name="Zhang G."/>
        </authorList>
    </citation>
    <scope>NUCLEOTIDE SEQUENCE [LARGE SCALE GENOMIC DNA]</scope>
    <source>
        <strain evidence="3 4">GY239</strain>
    </source>
</reference>
<comment type="caution">
    <text evidence="3">The sequence shown here is derived from an EMBL/GenBank/DDBJ whole genome shotgun (WGS) entry which is preliminary data.</text>
</comment>
<gene>
    <name evidence="3" type="ORF">FEF27_11205</name>
</gene>